<dbReference type="EnsemblBacteria" id="AAM02467">
    <property type="protein sequence ID" value="AAM02467"/>
    <property type="gene ID" value="MK1254"/>
</dbReference>
<dbReference type="PaxDb" id="190192-MK1254"/>
<dbReference type="InParanoid" id="Q8TVY4"/>
<evidence type="ECO:0000313" key="2">
    <source>
        <dbReference type="Proteomes" id="UP000001826"/>
    </source>
</evidence>
<dbReference type="RefSeq" id="WP_011019622.1">
    <property type="nucleotide sequence ID" value="NC_003551.1"/>
</dbReference>
<dbReference type="EMBL" id="AE009439">
    <property type="protein sequence ID" value="AAM02467.1"/>
    <property type="molecule type" value="Genomic_DNA"/>
</dbReference>
<dbReference type="AlphaFoldDB" id="Q8TVY4"/>
<proteinExistence type="predicted"/>
<name>Q8TVY4_METKA</name>
<dbReference type="KEGG" id="mka:MK1254"/>
<protein>
    <submittedName>
        <fullName evidence="1">Uncharacterized protein</fullName>
    </submittedName>
</protein>
<dbReference type="GeneID" id="43496567"/>
<dbReference type="HOGENOM" id="CLU_3113062_0_0_2"/>
<reference evidence="1 2" key="1">
    <citation type="journal article" date="2002" name="Proc. Natl. Acad. Sci. U.S.A.">
        <title>The complete genome of hyperthermophile Methanopyrus kandleri AV19 and monophyly of archaeal methanogens.</title>
        <authorList>
            <person name="Slesarev A.I."/>
            <person name="Mezhevaya K.V."/>
            <person name="Makarova K.S."/>
            <person name="Polushin N.N."/>
            <person name="Shcherbinina O.V."/>
            <person name="Shakhova V.V."/>
            <person name="Belova G.I."/>
            <person name="Aravind L."/>
            <person name="Natale D.A."/>
            <person name="Rogozin I.B."/>
            <person name="Tatusov R.L."/>
            <person name="Wolf Y.I."/>
            <person name="Stetter K.O."/>
            <person name="Malykh A.G."/>
            <person name="Koonin E.V."/>
            <person name="Kozyavkin S.A."/>
        </authorList>
    </citation>
    <scope>NUCLEOTIDE SEQUENCE [LARGE SCALE GENOMIC DNA]</scope>
    <source>
        <strain evidence="2">AV19 / DSM 6324 / JCM 9639 / NBRC 100938</strain>
    </source>
</reference>
<gene>
    <name evidence="1" type="ordered locus">MK1254</name>
</gene>
<accession>Q8TVY4</accession>
<organism evidence="1 2">
    <name type="scientific">Methanopyrus kandleri (strain AV19 / DSM 6324 / JCM 9639 / NBRC 100938)</name>
    <dbReference type="NCBI Taxonomy" id="190192"/>
    <lineage>
        <taxon>Archaea</taxon>
        <taxon>Methanobacteriati</taxon>
        <taxon>Methanobacteriota</taxon>
        <taxon>Methanomada group</taxon>
        <taxon>Methanopyri</taxon>
        <taxon>Methanopyrales</taxon>
        <taxon>Methanopyraceae</taxon>
        <taxon>Methanopyrus</taxon>
    </lineage>
</organism>
<sequence>MSGDYELLHKRRERVQRLRVERHEPAHTDPRRLGGAGLAVRPSILPVTTV</sequence>
<dbReference type="Proteomes" id="UP000001826">
    <property type="component" value="Chromosome"/>
</dbReference>
<keyword evidence="2" id="KW-1185">Reference proteome</keyword>
<evidence type="ECO:0000313" key="1">
    <source>
        <dbReference type="EMBL" id="AAM02467.1"/>
    </source>
</evidence>